<dbReference type="EMBL" id="JAVEPI010000003">
    <property type="protein sequence ID" value="KAK1442694.1"/>
    <property type="molecule type" value="Genomic_DNA"/>
</dbReference>
<dbReference type="GO" id="GO:0006368">
    <property type="term" value="P:transcription elongation by RNA polymerase II"/>
    <property type="evidence" value="ECO:0007669"/>
    <property type="project" value="InterPro"/>
</dbReference>
<dbReference type="AlphaFoldDB" id="A0AAD8LI85"/>
<accession>A0AAD8LI85</accession>
<dbReference type="PANTHER" id="PTHR12466:SF8">
    <property type="entry name" value="PARAFIBROMIN"/>
    <property type="match status" value="1"/>
</dbReference>
<keyword evidence="7" id="KW-1185">Reference proteome</keyword>
<gene>
    <name evidence="6" type="ORF">BgAZ_302120</name>
</gene>
<dbReference type="GO" id="GO:0032968">
    <property type="term" value="P:positive regulation of transcription elongation by RNA polymerase II"/>
    <property type="evidence" value="ECO:0007669"/>
    <property type="project" value="TreeGrafter"/>
</dbReference>
<evidence type="ECO:0000256" key="1">
    <source>
        <dbReference type="ARBA" id="ARBA00004123"/>
    </source>
</evidence>
<keyword evidence="4" id="KW-0539">Nucleus</keyword>
<evidence type="ECO:0000313" key="7">
    <source>
        <dbReference type="Proteomes" id="UP001230268"/>
    </source>
</evidence>
<evidence type="ECO:0000313" key="6">
    <source>
        <dbReference type="EMBL" id="KAK1442694.1"/>
    </source>
</evidence>
<protein>
    <submittedName>
        <fullName evidence="6">Cdc73/Parafibromin domain containing protein</fullName>
    </submittedName>
</protein>
<dbReference type="Pfam" id="PF05179">
    <property type="entry name" value="CDC73_C"/>
    <property type="match status" value="1"/>
</dbReference>
<feature type="domain" description="Cell division control protein 73 C-terminal" evidence="5">
    <location>
        <begin position="279"/>
        <end position="439"/>
    </location>
</feature>
<keyword evidence="3" id="KW-0804">Transcription</keyword>
<dbReference type="Proteomes" id="UP001230268">
    <property type="component" value="Unassembled WGS sequence"/>
</dbReference>
<evidence type="ECO:0000256" key="3">
    <source>
        <dbReference type="ARBA" id="ARBA00023163"/>
    </source>
</evidence>
<proteinExistence type="inferred from homology"/>
<dbReference type="PANTHER" id="PTHR12466">
    <property type="entry name" value="CDC73 DOMAIN PROTEIN"/>
    <property type="match status" value="1"/>
</dbReference>
<organism evidence="6 7">
    <name type="scientific">Babesia gibsoni</name>
    <dbReference type="NCBI Taxonomy" id="33632"/>
    <lineage>
        <taxon>Eukaryota</taxon>
        <taxon>Sar</taxon>
        <taxon>Alveolata</taxon>
        <taxon>Apicomplexa</taxon>
        <taxon>Aconoidasida</taxon>
        <taxon>Piroplasmida</taxon>
        <taxon>Babesiidae</taxon>
        <taxon>Babesia</taxon>
    </lineage>
</organism>
<sequence length="454" mass="51749">MEGSQPIFDESWDVKSTVAQNDAFWADKATANAIEILKGVSSSDCAVEFALEASGVVVCRIHSQNVVVNLLDPSGLCSRRGESYLIGDVLLALCIRKEDYTYSSVTKRGFKYINILERDRIKSILDDPDVSPELQEVKIRYIPIHAGDVTKLANNKEDKPSEATVKRHLMEDIMRRVEESADALRENQNPKDSREYKIAKREYRGICVIAATLAERQLRTRNSVIMSHGEGLERVLQRVEAAHANKAVEKSTDRHKSATSMLGRHSKLRVLDEICSKYRKKPVIIVPSGAMSIVTRQNIKQFLEDNQFTYPQESMRNNGSVVTGLPMNAVEVVHTIAGRNIKFRVVENSYTAKFSTADWISVVCVVLNVKGGRWQFSGYPFESFVDMFMTMKGALFTYDTDNIPAEMNNWDVKVFRINRSHRHHDASIAKDFWNYLENFLLQPRNRRIHQTKRL</sequence>
<evidence type="ECO:0000256" key="4">
    <source>
        <dbReference type="ARBA" id="ARBA00023242"/>
    </source>
</evidence>
<dbReference type="InterPro" id="IPR031336">
    <property type="entry name" value="CDC73_C"/>
</dbReference>
<reference evidence="6" key="1">
    <citation type="submission" date="2023-08" db="EMBL/GenBank/DDBJ databases">
        <title>Draft sequence of the Babesia gibsoni genome.</title>
        <authorList>
            <person name="Yamagishi J.Y."/>
            <person name="Xuan X.X."/>
        </authorList>
    </citation>
    <scope>NUCLEOTIDE SEQUENCE</scope>
    <source>
        <strain evidence="6">Azabu</strain>
    </source>
</reference>
<comment type="subcellular location">
    <subcellularLocation>
        <location evidence="1">Nucleus</location>
    </subcellularLocation>
</comment>
<name>A0AAD8LI85_BABGI</name>
<dbReference type="GO" id="GO:0000993">
    <property type="term" value="F:RNA polymerase II complex binding"/>
    <property type="evidence" value="ECO:0007669"/>
    <property type="project" value="TreeGrafter"/>
</dbReference>
<comment type="similarity">
    <text evidence="2">Belongs to the CDC73 family.</text>
</comment>
<evidence type="ECO:0000256" key="2">
    <source>
        <dbReference type="ARBA" id="ARBA00010427"/>
    </source>
</evidence>
<dbReference type="GO" id="GO:0016593">
    <property type="term" value="C:Cdc73/Paf1 complex"/>
    <property type="evidence" value="ECO:0007669"/>
    <property type="project" value="InterPro"/>
</dbReference>
<dbReference type="InterPro" id="IPR007852">
    <property type="entry name" value="Cdc73/Parafibromin"/>
</dbReference>
<comment type="caution">
    <text evidence="6">The sequence shown here is derived from an EMBL/GenBank/DDBJ whole genome shotgun (WGS) entry which is preliminary data.</text>
</comment>
<dbReference type="InterPro" id="IPR038103">
    <property type="entry name" value="CDC73_C_sf"/>
</dbReference>
<evidence type="ECO:0000259" key="5">
    <source>
        <dbReference type="Pfam" id="PF05179"/>
    </source>
</evidence>
<dbReference type="Gene3D" id="3.40.50.11990">
    <property type="entry name" value="RNA polymerase II accessory factor, Cdc73 C-terminal domain"/>
    <property type="match status" value="1"/>
</dbReference>